<dbReference type="EMBL" id="BTSY01000004">
    <property type="protein sequence ID" value="GMT22927.1"/>
    <property type="molecule type" value="Genomic_DNA"/>
</dbReference>
<sequence length="137" mass="16259">PYRPIDCTMNQEDQMDQVQLLELRIVELEEGVIAYEQLQPVTHFSIFYVHYYRVHLINAYLMLALVTRVLGREPLLFPPRLHPGPTIIRCRAAVFNDMGLELPELRNIYRYSRHVIIFIVCCMHACHTSRWRMCRAT</sequence>
<keyword evidence="2" id="KW-1185">Reference proteome</keyword>
<gene>
    <name evidence="1" type="ORF">PFISCL1PPCAC_14224</name>
</gene>
<comment type="caution">
    <text evidence="1">The sequence shown here is derived from an EMBL/GenBank/DDBJ whole genome shotgun (WGS) entry which is preliminary data.</text>
</comment>
<protein>
    <submittedName>
        <fullName evidence="1">Uncharacterized protein</fullName>
    </submittedName>
</protein>
<dbReference type="AlphaFoldDB" id="A0AAV5VTB4"/>
<proteinExistence type="predicted"/>
<dbReference type="Proteomes" id="UP001432322">
    <property type="component" value="Unassembled WGS sequence"/>
</dbReference>
<evidence type="ECO:0000313" key="2">
    <source>
        <dbReference type="Proteomes" id="UP001432322"/>
    </source>
</evidence>
<feature type="non-terminal residue" evidence="1">
    <location>
        <position position="1"/>
    </location>
</feature>
<organism evidence="1 2">
    <name type="scientific">Pristionchus fissidentatus</name>
    <dbReference type="NCBI Taxonomy" id="1538716"/>
    <lineage>
        <taxon>Eukaryota</taxon>
        <taxon>Metazoa</taxon>
        <taxon>Ecdysozoa</taxon>
        <taxon>Nematoda</taxon>
        <taxon>Chromadorea</taxon>
        <taxon>Rhabditida</taxon>
        <taxon>Rhabditina</taxon>
        <taxon>Diplogasteromorpha</taxon>
        <taxon>Diplogasteroidea</taxon>
        <taxon>Neodiplogasteridae</taxon>
        <taxon>Pristionchus</taxon>
    </lineage>
</organism>
<name>A0AAV5VTB4_9BILA</name>
<evidence type="ECO:0000313" key="1">
    <source>
        <dbReference type="EMBL" id="GMT22927.1"/>
    </source>
</evidence>
<reference evidence="1" key="1">
    <citation type="submission" date="2023-10" db="EMBL/GenBank/DDBJ databases">
        <title>Genome assembly of Pristionchus species.</title>
        <authorList>
            <person name="Yoshida K."/>
            <person name="Sommer R.J."/>
        </authorList>
    </citation>
    <scope>NUCLEOTIDE SEQUENCE</scope>
    <source>
        <strain evidence="1">RS5133</strain>
    </source>
</reference>
<accession>A0AAV5VTB4</accession>